<dbReference type="AlphaFoldDB" id="A0A9P8XXV4"/>
<evidence type="ECO:0000256" key="1">
    <source>
        <dbReference type="ARBA" id="ARBA00004141"/>
    </source>
</evidence>
<dbReference type="GO" id="GO:0016020">
    <property type="term" value="C:membrane"/>
    <property type="evidence" value="ECO:0007669"/>
    <property type="project" value="UniProtKB-SubCell"/>
</dbReference>
<organism evidence="8 9">
    <name type="scientific">Microdochium trichocladiopsis</name>
    <dbReference type="NCBI Taxonomy" id="1682393"/>
    <lineage>
        <taxon>Eukaryota</taxon>
        <taxon>Fungi</taxon>
        <taxon>Dikarya</taxon>
        <taxon>Ascomycota</taxon>
        <taxon>Pezizomycotina</taxon>
        <taxon>Sordariomycetes</taxon>
        <taxon>Xylariomycetidae</taxon>
        <taxon>Xylariales</taxon>
        <taxon>Microdochiaceae</taxon>
        <taxon>Microdochium</taxon>
    </lineage>
</organism>
<feature type="transmembrane region" description="Helical" evidence="7">
    <location>
        <begin position="159"/>
        <end position="179"/>
    </location>
</feature>
<feature type="region of interest" description="Disordered" evidence="6">
    <location>
        <begin position="11"/>
        <end position="30"/>
    </location>
</feature>
<keyword evidence="9" id="KW-1185">Reference proteome</keyword>
<feature type="transmembrane region" description="Helical" evidence="7">
    <location>
        <begin position="191"/>
        <end position="209"/>
    </location>
</feature>
<dbReference type="PANTHER" id="PTHR45649:SF5">
    <property type="entry name" value="GABA TRANSPORTER (EUROFUNG)-RELATED"/>
    <property type="match status" value="1"/>
</dbReference>
<keyword evidence="5 7" id="KW-0472">Membrane</keyword>
<name>A0A9P8XXV4_9PEZI</name>
<feature type="transmembrane region" description="Helical" evidence="7">
    <location>
        <begin position="125"/>
        <end position="147"/>
    </location>
</feature>
<dbReference type="GO" id="GO:0022857">
    <property type="term" value="F:transmembrane transporter activity"/>
    <property type="evidence" value="ECO:0007669"/>
    <property type="project" value="InterPro"/>
</dbReference>
<sequence length="509" mass="56076">MEKSIPLAAIGDKPIPGSQDGDATSGSPIKEQDQPRRLFSISQLFAFSLTYMSLWNSYFALYNGGPASLFFNFIIVMIGAMAQAASIGEMASMQPIAGAQYHWTWYLAPPKFRRFTTWVQGWSTWFGYISLLAGIANSSIVILESIISLNYEDYKKGGWHTSVLVIGLVFVQAVVNIYSFKLVIWFELLDGILHCVLFVVFIVVLPAIGTRNGPEFFVSTNISSGYSESPFIAWNVGMLSCVWIFTGFDSVIHMSEETRAAKQAVPRAMFWSIVMNGTMGFVIAVVFLVAMGTVEDALNAPSIVVGVLMQVTGSKSATTAMMTGIFIGAFGSNLASIASVSRLTWAWARDGGLPKYFGHVDHKTRIPLRAVVLTVFLLCSLCLLIIGSETYVVFGAIMSLSSLALYLSYAIAISSMLWSRFFKPDLEFGQWNLGRKGLFINIYALVYTLWAMVFLPFPTTIPVDATTMNHCGPMMGLVLVVAIGLWFLNARKHWAGPNVTIIDFVMRNS</sequence>
<proteinExistence type="predicted"/>
<feature type="transmembrane region" description="Helical" evidence="7">
    <location>
        <begin position="325"/>
        <end position="345"/>
    </location>
</feature>
<feature type="transmembrane region" description="Helical" evidence="7">
    <location>
        <begin position="392"/>
        <end position="418"/>
    </location>
</feature>
<accession>A0A9P8XXV4</accession>
<keyword evidence="4 7" id="KW-1133">Transmembrane helix</keyword>
<keyword evidence="3 7" id="KW-0812">Transmembrane</keyword>
<evidence type="ECO:0000256" key="6">
    <source>
        <dbReference type="SAM" id="MobiDB-lite"/>
    </source>
</evidence>
<feature type="transmembrane region" description="Helical" evidence="7">
    <location>
        <begin position="229"/>
        <end position="248"/>
    </location>
</feature>
<dbReference type="PANTHER" id="PTHR45649">
    <property type="entry name" value="AMINO-ACID PERMEASE BAT1"/>
    <property type="match status" value="1"/>
</dbReference>
<feature type="transmembrane region" description="Helical" evidence="7">
    <location>
        <begin position="269"/>
        <end position="291"/>
    </location>
</feature>
<feature type="transmembrane region" description="Helical" evidence="7">
    <location>
        <begin position="467"/>
        <end position="488"/>
    </location>
</feature>
<evidence type="ECO:0000256" key="3">
    <source>
        <dbReference type="ARBA" id="ARBA00022692"/>
    </source>
</evidence>
<dbReference type="EMBL" id="JAGTJQ010000011">
    <property type="protein sequence ID" value="KAH7018492.1"/>
    <property type="molecule type" value="Genomic_DNA"/>
</dbReference>
<feature type="transmembrane region" description="Helical" evidence="7">
    <location>
        <begin position="366"/>
        <end position="386"/>
    </location>
</feature>
<evidence type="ECO:0000313" key="9">
    <source>
        <dbReference type="Proteomes" id="UP000756346"/>
    </source>
</evidence>
<dbReference type="Proteomes" id="UP000756346">
    <property type="component" value="Unassembled WGS sequence"/>
</dbReference>
<dbReference type="Pfam" id="PF13520">
    <property type="entry name" value="AA_permease_2"/>
    <property type="match status" value="1"/>
</dbReference>
<dbReference type="RefSeq" id="XP_046006759.1">
    <property type="nucleotide sequence ID" value="XM_046150754.1"/>
</dbReference>
<protein>
    <submittedName>
        <fullName evidence="8">Amino acid permease</fullName>
    </submittedName>
</protein>
<dbReference type="GeneID" id="70180300"/>
<reference evidence="8" key="1">
    <citation type="journal article" date="2021" name="Nat. Commun.">
        <title>Genetic determinants of endophytism in the Arabidopsis root mycobiome.</title>
        <authorList>
            <person name="Mesny F."/>
            <person name="Miyauchi S."/>
            <person name="Thiergart T."/>
            <person name="Pickel B."/>
            <person name="Atanasova L."/>
            <person name="Karlsson M."/>
            <person name="Huettel B."/>
            <person name="Barry K.W."/>
            <person name="Haridas S."/>
            <person name="Chen C."/>
            <person name="Bauer D."/>
            <person name="Andreopoulos W."/>
            <person name="Pangilinan J."/>
            <person name="LaButti K."/>
            <person name="Riley R."/>
            <person name="Lipzen A."/>
            <person name="Clum A."/>
            <person name="Drula E."/>
            <person name="Henrissat B."/>
            <person name="Kohler A."/>
            <person name="Grigoriev I.V."/>
            <person name="Martin F.M."/>
            <person name="Hacquard S."/>
        </authorList>
    </citation>
    <scope>NUCLEOTIDE SEQUENCE</scope>
    <source>
        <strain evidence="8">MPI-CAGE-CH-0230</strain>
    </source>
</reference>
<dbReference type="PIRSF" id="PIRSF006060">
    <property type="entry name" value="AA_transporter"/>
    <property type="match status" value="1"/>
</dbReference>
<evidence type="ECO:0000256" key="7">
    <source>
        <dbReference type="SAM" id="Phobius"/>
    </source>
</evidence>
<evidence type="ECO:0000256" key="5">
    <source>
        <dbReference type="ARBA" id="ARBA00023136"/>
    </source>
</evidence>
<feature type="transmembrane region" description="Helical" evidence="7">
    <location>
        <begin position="38"/>
        <end position="61"/>
    </location>
</feature>
<feature type="transmembrane region" description="Helical" evidence="7">
    <location>
        <begin position="438"/>
        <end position="455"/>
    </location>
</feature>
<keyword evidence="2" id="KW-0813">Transport</keyword>
<feature type="transmembrane region" description="Helical" evidence="7">
    <location>
        <begin position="67"/>
        <end position="87"/>
    </location>
</feature>
<dbReference type="OrthoDB" id="4769862at2759"/>
<evidence type="ECO:0000256" key="2">
    <source>
        <dbReference type="ARBA" id="ARBA00022448"/>
    </source>
</evidence>
<dbReference type="InterPro" id="IPR002293">
    <property type="entry name" value="AA/rel_permease1"/>
</dbReference>
<evidence type="ECO:0000313" key="8">
    <source>
        <dbReference type="EMBL" id="KAH7018492.1"/>
    </source>
</evidence>
<dbReference type="Gene3D" id="1.20.1740.10">
    <property type="entry name" value="Amino acid/polyamine transporter I"/>
    <property type="match status" value="1"/>
</dbReference>
<comment type="caution">
    <text evidence="8">The sequence shown here is derived from an EMBL/GenBank/DDBJ whole genome shotgun (WGS) entry which is preliminary data.</text>
</comment>
<comment type="subcellular location">
    <subcellularLocation>
        <location evidence="1">Membrane</location>
        <topology evidence="1">Multi-pass membrane protein</topology>
    </subcellularLocation>
</comment>
<evidence type="ECO:0000256" key="4">
    <source>
        <dbReference type="ARBA" id="ARBA00022989"/>
    </source>
</evidence>
<gene>
    <name evidence="8" type="ORF">B0I36DRAFT_253431</name>
</gene>